<name>A0A1I0UEV2_9RHOB</name>
<accession>A0A1I0UEV2</accession>
<gene>
    <name evidence="1" type="ORF">SAMN04487972_14712</name>
</gene>
<reference evidence="1 2" key="1">
    <citation type="submission" date="2016-10" db="EMBL/GenBank/DDBJ databases">
        <authorList>
            <person name="de Groot N.N."/>
        </authorList>
    </citation>
    <scope>NUCLEOTIDE SEQUENCE [LARGE SCALE GENOMIC DNA]</scope>
    <source>
        <strain evidence="1 2">CGMCC 1.6117</strain>
    </source>
</reference>
<evidence type="ECO:0000313" key="1">
    <source>
        <dbReference type="EMBL" id="SFA62317.1"/>
    </source>
</evidence>
<dbReference type="Proteomes" id="UP000182312">
    <property type="component" value="Unassembled WGS sequence"/>
</dbReference>
<evidence type="ECO:0000313" key="2">
    <source>
        <dbReference type="Proteomes" id="UP000182312"/>
    </source>
</evidence>
<proteinExistence type="predicted"/>
<protein>
    <submittedName>
        <fullName evidence="1">Uncharacterized protein</fullName>
    </submittedName>
</protein>
<dbReference type="EMBL" id="FOJO01000047">
    <property type="protein sequence ID" value="SFA62317.1"/>
    <property type="molecule type" value="Genomic_DNA"/>
</dbReference>
<sequence length="55" mass="6373">MDRVNWDERRQRLPIQYGEAVIHLLADGTIRLEGTRIVQQADRDIALSAAWIDLN</sequence>
<dbReference type="AlphaFoldDB" id="A0A1I0UEV2"/>
<organism evidence="1 2">
    <name type="scientific">Paracoccus halophilus</name>
    <dbReference type="NCBI Taxonomy" id="376733"/>
    <lineage>
        <taxon>Bacteria</taxon>
        <taxon>Pseudomonadati</taxon>
        <taxon>Pseudomonadota</taxon>
        <taxon>Alphaproteobacteria</taxon>
        <taxon>Rhodobacterales</taxon>
        <taxon>Paracoccaceae</taxon>
        <taxon>Paracoccus</taxon>
    </lineage>
</organism>